<name>A0A8H7ZU72_9FUNG</name>
<evidence type="ECO:0000313" key="3">
    <source>
        <dbReference type="Proteomes" id="UP000673691"/>
    </source>
</evidence>
<organism evidence="2 3">
    <name type="scientific">Olpidium bornovanus</name>
    <dbReference type="NCBI Taxonomy" id="278681"/>
    <lineage>
        <taxon>Eukaryota</taxon>
        <taxon>Fungi</taxon>
        <taxon>Fungi incertae sedis</taxon>
        <taxon>Olpidiomycota</taxon>
        <taxon>Olpidiomycotina</taxon>
        <taxon>Olpidiomycetes</taxon>
        <taxon>Olpidiales</taxon>
        <taxon>Olpidiaceae</taxon>
        <taxon>Olpidium</taxon>
    </lineage>
</organism>
<evidence type="ECO:0000313" key="2">
    <source>
        <dbReference type="EMBL" id="KAG5459227.1"/>
    </source>
</evidence>
<accession>A0A8H7ZU72</accession>
<sequence length="46" mass="5029">MSAVTATQTRNSQSRFAPVGPRLCRQLTTAHSDPATQLIISDRNDD</sequence>
<dbReference type="EMBL" id="JAEFCI010007185">
    <property type="protein sequence ID" value="KAG5459227.1"/>
    <property type="molecule type" value="Genomic_DNA"/>
</dbReference>
<proteinExistence type="predicted"/>
<feature type="region of interest" description="Disordered" evidence="1">
    <location>
        <begin position="1"/>
        <end position="20"/>
    </location>
</feature>
<feature type="compositionally biased region" description="Polar residues" evidence="1">
    <location>
        <begin position="1"/>
        <end position="15"/>
    </location>
</feature>
<gene>
    <name evidence="2" type="ORF">BJ554DRAFT_399</name>
</gene>
<comment type="caution">
    <text evidence="2">The sequence shown here is derived from an EMBL/GenBank/DDBJ whole genome shotgun (WGS) entry which is preliminary data.</text>
</comment>
<protein>
    <submittedName>
        <fullName evidence="2">Uncharacterized protein</fullName>
    </submittedName>
</protein>
<evidence type="ECO:0000256" key="1">
    <source>
        <dbReference type="SAM" id="MobiDB-lite"/>
    </source>
</evidence>
<dbReference type="Proteomes" id="UP000673691">
    <property type="component" value="Unassembled WGS sequence"/>
</dbReference>
<keyword evidence="3" id="KW-1185">Reference proteome</keyword>
<reference evidence="2 3" key="1">
    <citation type="journal article" name="Sci. Rep.">
        <title>Genome-scale phylogenetic analyses confirm Olpidium as the closest living zoosporic fungus to the non-flagellated, terrestrial fungi.</title>
        <authorList>
            <person name="Chang Y."/>
            <person name="Rochon D."/>
            <person name="Sekimoto S."/>
            <person name="Wang Y."/>
            <person name="Chovatia M."/>
            <person name="Sandor L."/>
            <person name="Salamov A."/>
            <person name="Grigoriev I.V."/>
            <person name="Stajich J.E."/>
            <person name="Spatafora J.W."/>
        </authorList>
    </citation>
    <scope>NUCLEOTIDE SEQUENCE [LARGE SCALE GENOMIC DNA]</scope>
    <source>
        <strain evidence="2">S191</strain>
    </source>
</reference>
<dbReference type="AlphaFoldDB" id="A0A8H7ZU72"/>